<evidence type="ECO:0000256" key="6">
    <source>
        <dbReference type="ARBA" id="ARBA00022777"/>
    </source>
</evidence>
<feature type="binding site" evidence="11">
    <location>
        <position position="227"/>
    </location>
    <ligand>
        <name>substrate</name>
    </ligand>
</feature>
<feature type="active site" description="Proton acceptor" evidence="11">
    <location>
        <position position="177"/>
    </location>
</feature>
<dbReference type="InterPro" id="IPR006206">
    <property type="entry name" value="Mevalonate/galactokinase"/>
</dbReference>
<dbReference type="FunFam" id="3.30.230.10:FF:000017">
    <property type="entry name" value="Galactokinase"/>
    <property type="match status" value="1"/>
</dbReference>
<dbReference type="Gene3D" id="3.30.70.890">
    <property type="entry name" value="GHMP kinase, C-terminal domain"/>
    <property type="match status" value="1"/>
</dbReference>
<comment type="function">
    <text evidence="11">Catalyzes the transfer of the gamma-phosphate of ATP to D-galactose to form alpha-D-galactose-1-phosphate (Gal-1-P).</text>
</comment>
<evidence type="ECO:0000256" key="11">
    <source>
        <dbReference type="HAMAP-Rule" id="MF_00246"/>
    </source>
</evidence>
<feature type="site" description="Transition state stabilizer" evidence="11">
    <location>
        <position position="29"/>
    </location>
</feature>
<reference evidence="16 17" key="1">
    <citation type="journal article" date="2015" name="Genome Announc.">
        <title>Expanding the biotechnology potential of lactobacilli through comparative genomics of 213 strains and associated genera.</title>
        <authorList>
            <person name="Sun Z."/>
            <person name="Harris H.M."/>
            <person name="McCann A."/>
            <person name="Guo C."/>
            <person name="Argimon S."/>
            <person name="Zhang W."/>
            <person name="Yang X."/>
            <person name="Jeffery I.B."/>
            <person name="Cooney J.C."/>
            <person name="Kagawa T.F."/>
            <person name="Liu W."/>
            <person name="Song Y."/>
            <person name="Salvetti E."/>
            <person name="Wrobel A."/>
            <person name="Rasinkangas P."/>
            <person name="Parkhill J."/>
            <person name="Rea M.C."/>
            <person name="O'Sullivan O."/>
            <person name="Ritari J."/>
            <person name="Douillard F.P."/>
            <person name="Paul Ross R."/>
            <person name="Yang R."/>
            <person name="Briner A.E."/>
            <person name="Felis G.E."/>
            <person name="de Vos W.M."/>
            <person name="Barrangou R."/>
            <person name="Klaenhammer T.R."/>
            <person name="Caufield P.W."/>
            <person name="Cui Y."/>
            <person name="Zhang H."/>
            <person name="O'Toole P.W."/>
        </authorList>
    </citation>
    <scope>NUCLEOTIDE SEQUENCE [LARGE SCALE GENOMIC DNA]</scope>
    <source>
        <strain evidence="16 17">DSM 20515</strain>
    </source>
</reference>
<dbReference type="NCBIfam" id="TIGR00131">
    <property type="entry name" value="gal_kin"/>
    <property type="match status" value="1"/>
</dbReference>
<evidence type="ECO:0000256" key="2">
    <source>
        <dbReference type="ARBA" id="ARBA00022490"/>
    </source>
</evidence>
<dbReference type="InterPro" id="IPR000705">
    <property type="entry name" value="Galactokinase"/>
</dbReference>
<evidence type="ECO:0000259" key="14">
    <source>
        <dbReference type="Pfam" id="PF08544"/>
    </source>
</evidence>
<evidence type="ECO:0000256" key="8">
    <source>
        <dbReference type="ARBA" id="ARBA00022842"/>
    </source>
</evidence>
<dbReference type="InterPro" id="IPR022963">
    <property type="entry name" value="Galactokinase_bac"/>
</dbReference>
<evidence type="ECO:0000256" key="7">
    <source>
        <dbReference type="ARBA" id="ARBA00022840"/>
    </source>
</evidence>
<comment type="similarity">
    <text evidence="1 11">Belongs to the GHMP kinase family. GalK subfamily.</text>
</comment>
<dbReference type="STRING" id="33960.TY91_14455"/>
<dbReference type="PROSITE" id="PS00106">
    <property type="entry name" value="GALACTOKINASE"/>
    <property type="match status" value="1"/>
</dbReference>
<dbReference type="GO" id="GO:0004335">
    <property type="term" value="F:galactokinase activity"/>
    <property type="evidence" value="ECO:0007669"/>
    <property type="project" value="UniProtKB-UniRule"/>
</dbReference>
<gene>
    <name evidence="11" type="primary">galK</name>
    <name evidence="16" type="ORF">FC82_GL001869</name>
</gene>
<feature type="binding site" evidence="11">
    <location>
        <position position="133"/>
    </location>
    <ligand>
        <name>Mg(2+)</name>
        <dbReference type="ChEBI" id="CHEBI:18420"/>
    </ligand>
</feature>
<keyword evidence="2 11" id="KW-0963">Cytoplasm</keyword>
<keyword evidence="9 11" id="KW-0299">Galactose metabolism</keyword>
<evidence type="ECO:0000256" key="4">
    <source>
        <dbReference type="ARBA" id="ARBA00022723"/>
    </source>
</evidence>
<evidence type="ECO:0000256" key="10">
    <source>
        <dbReference type="ARBA" id="ARBA00023277"/>
    </source>
</evidence>
<evidence type="ECO:0000313" key="16">
    <source>
        <dbReference type="EMBL" id="KRM76044.1"/>
    </source>
</evidence>
<dbReference type="SUPFAM" id="SSF55060">
    <property type="entry name" value="GHMP Kinase, C-terminal domain"/>
    <property type="match status" value="1"/>
</dbReference>
<protein>
    <recommendedName>
        <fullName evidence="11 12">Galactokinase</fullName>
        <ecNumber evidence="11 12">2.7.1.6</ecNumber>
    </recommendedName>
    <alternativeName>
        <fullName evidence="11">Galactose kinase</fullName>
    </alternativeName>
</protein>
<proteinExistence type="inferred from homology"/>
<keyword evidence="10 11" id="KW-0119">Carbohydrate metabolism</keyword>
<dbReference type="Pfam" id="PF10509">
    <property type="entry name" value="GalKase_gal_bdg"/>
    <property type="match status" value="1"/>
</dbReference>
<dbReference type="EMBL" id="AYYR01000039">
    <property type="protein sequence ID" value="KRM76044.1"/>
    <property type="molecule type" value="Genomic_DNA"/>
</dbReference>
<comment type="caution">
    <text evidence="16">The sequence shown here is derived from an EMBL/GenBank/DDBJ whole genome shotgun (WGS) entry which is preliminary data.</text>
</comment>
<dbReference type="NCBIfam" id="NF003705">
    <property type="entry name" value="PRK05322.1"/>
    <property type="match status" value="1"/>
</dbReference>
<dbReference type="Proteomes" id="UP000051845">
    <property type="component" value="Unassembled WGS sequence"/>
</dbReference>
<dbReference type="InterPro" id="IPR013750">
    <property type="entry name" value="GHMP_kinase_C_dom"/>
</dbReference>
<dbReference type="PANTHER" id="PTHR10457:SF7">
    <property type="entry name" value="GALACTOKINASE-RELATED"/>
    <property type="match status" value="1"/>
</dbReference>
<evidence type="ECO:0000256" key="12">
    <source>
        <dbReference type="NCBIfam" id="TIGR00131"/>
    </source>
</evidence>
<keyword evidence="3 11" id="KW-0808">Transferase</keyword>
<dbReference type="PRINTS" id="PR00473">
    <property type="entry name" value="GALCTOKINASE"/>
</dbReference>
<feature type="binding site" evidence="11">
    <location>
        <position position="165"/>
    </location>
    <ligand>
        <name>Mg(2+)</name>
        <dbReference type="ChEBI" id="CHEBI:18420"/>
    </ligand>
</feature>
<keyword evidence="6 11" id="KW-0418">Kinase</keyword>
<dbReference type="PIRSF" id="PIRSF000530">
    <property type="entry name" value="Galactokinase"/>
    <property type="match status" value="1"/>
</dbReference>
<evidence type="ECO:0000256" key="3">
    <source>
        <dbReference type="ARBA" id="ARBA00022679"/>
    </source>
</evidence>
<dbReference type="InterPro" id="IPR020568">
    <property type="entry name" value="Ribosomal_Su5_D2-typ_SF"/>
</dbReference>
<dbReference type="InterPro" id="IPR019539">
    <property type="entry name" value="GalKase_N"/>
</dbReference>
<dbReference type="Pfam" id="PF00288">
    <property type="entry name" value="GHMP_kinases_N"/>
    <property type="match status" value="1"/>
</dbReference>
<dbReference type="SUPFAM" id="SSF54211">
    <property type="entry name" value="Ribosomal protein S5 domain 2-like"/>
    <property type="match status" value="1"/>
</dbReference>
<dbReference type="GO" id="GO:0000287">
    <property type="term" value="F:magnesium ion binding"/>
    <property type="evidence" value="ECO:0007669"/>
    <property type="project" value="UniProtKB-UniRule"/>
</dbReference>
<feature type="domain" description="GHMP kinase C-terminal" evidence="14">
    <location>
        <begin position="289"/>
        <end position="370"/>
    </location>
</feature>
<dbReference type="PATRIC" id="fig|1423733.4.peg.1970"/>
<evidence type="ECO:0000259" key="15">
    <source>
        <dbReference type="Pfam" id="PF10509"/>
    </source>
</evidence>
<evidence type="ECO:0000256" key="1">
    <source>
        <dbReference type="ARBA" id="ARBA00006566"/>
    </source>
</evidence>
<comment type="subcellular location">
    <subcellularLocation>
        <location evidence="11">Cytoplasm</location>
    </subcellularLocation>
</comment>
<keyword evidence="5 11" id="KW-0547">Nucleotide-binding</keyword>
<dbReference type="FunFam" id="3.30.70.890:FF:000001">
    <property type="entry name" value="Galactokinase"/>
    <property type="match status" value="1"/>
</dbReference>
<dbReference type="GO" id="GO:0005829">
    <property type="term" value="C:cytosol"/>
    <property type="evidence" value="ECO:0007669"/>
    <property type="project" value="TreeGrafter"/>
</dbReference>
<organism evidence="16 17">
    <name type="scientific">Secundilactobacillus collinoides DSM 20515 = JCM 1123</name>
    <dbReference type="NCBI Taxonomy" id="1423733"/>
    <lineage>
        <taxon>Bacteria</taxon>
        <taxon>Bacillati</taxon>
        <taxon>Bacillota</taxon>
        <taxon>Bacilli</taxon>
        <taxon>Lactobacillales</taxon>
        <taxon>Lactobacillaceae</taxon>
        <taxon>Secundilactobacillus</taxon>
    </lineage>
</organism>
<dbReference type="EC" id="2.7.1.6" evidence="11 12"/>
<dbReference type="InterPro" id="IPR019741">
    <property type="entry name" value="Galactokinase_CS"/>
</dbReference>
<evidence type="ECO:0000256" key="9">
    <source>
        <dbReference type="ARBA" id="ARBA00023144"/>
    </source>
</evidence>
<dbReference type="Pfam" id="PF08544">
    <property type="entry name" value="GHMP_kinases_C"/>
    <property type="match status" value="1"/>
</dbReference>
<comment type="catalytic activity">
    <reaction evidence="11">
        <text>alpha-D-galactose + ATP = alpha-D-galactose 1-phosphate + ADP + H(+)</text>
        <dbReference type="Rhea" id="RHEA:13553"/>
        <dbReference type="ChEBI" id="CHEBI:15378"/>
        <dbReference type="ChEBI" id="CHEBI:28061"/>
        <dbReference type="ChEBI" id="CHEBI:30616"/>
        <dbReference type="ChEBI" id="CHEBI:58336"/>
        <dbReference type="ChEBI" id="CHEBI:456216"/>
        <dbReference type="EC" id="2.7.1.6"/>
    </reaction>
</comment>
<dbReference type="InterPro" id="IPR036554">
    <property type="entry name" value="GHMP_kinase_C_sf"/>
</dbReference>
<accession>A0A0R2BK66</accession>
<dbReference type="AlphaFoldDB" id="A0A0R2BK66"/>
<feature type="binding site" evidence="11">
    <location>
        <position position="69"/>
    </location>
    <ligand>
        <name>ATP</name>
        <dbReference type="ChEBI" id="CHEBI:30616"/>
    </ligand>
</feature>
<dbReference type="PROSITE" id="PS00627">
    <property type="entry name" value="GHMP_KINASES_ATP"/>
    <property type="match status" value="1"/>
</dbReference>
<dbReference type="PANTHER" id="PTHR10457">
    <property type="entry name" value="MEVALONATE KINASE/GALACTOKINASE"/>
    <property type="match status" value="1"/>
</dbReference>
<dbReference type="PRINTS" id="PR00959">
    <property type="entry name" value="MEVGALKINASE"/>
</dbReference>
<feature type="binding site" evidence="11">
    <location>
        <begin position="35"/>
        <end position="38"/>
    </location>
    <ligand>
        <name>substrate</name>
    </ligand>
</feature>
<dbReference type="Gene3D" id="3.30.230.10">
    <property type="match status" value="1"/>
</dbReference>
<dbReference type="HAMAP" id="MF_00246">
    <property type="entry name" value="Galactokinase"/>
    <property type="match status" value="1"/>
</dbReference>
<keyword evidence="4 11" id="KW-0479">Metal-binding</keyword>
<dbReference type="GO" id="GO:0006012">
    <property type="term" value="P:galactose metabolic process"/>
    <property type="evidence" value="ECO:0007669"/>
    <property type="project" value="UniProtKB-UniRule"/>
</dbReference>
<evidence type="ECO:0000259" key="13">
    <source>
        <dbReference type="Pfam" id="PF00288"/>
    </source>
</evidence>
<feature type="domain" description="Galactokinase N-terminal" evidence="15">
    <location>
        <begin position="10"/>
        <end position="57"/>
    </location>
</feature>
<keyword evidence="8 11" id="KW-0460">Magnesium</keyword>
<dbReference type="GO" id="GO:0005524">
    <property type="term" value="F:ATP binding"/>
    <property type="evidence" value="ECO:0007669"/>
    <property type="project" value="UniProtKB-UniRule"/>
</dbReference>
<feature type="binding site" evidence="11">
    <location>
        <begin position="127"/>
        <end position="133"/>
    </location>
    <ligand>
        <name>ATP</name>
        <dbReference type="ChEBI" id="CHEBI:30616"/>
    </ligand>
</feature>
<feature type="domain" description="GHMP kinase N-terminal" evidence="13">
    <location>
        <begin position="97"/>
        <end position="185"/>
    </location>
</feature>
<dbReference type="InterPro" id="IPR006203">
    <property type="entry name" value="GHMP_knse_ATP-bd_CS"/>
</dbReference>
<name>A0A0R2BK66_SECCO</name>
<dbReference type="InterPro" id="IPR014721">
    <property type="entry name" value="Ribsml_uS5_D2-typ_fold_subgr"/>
</dbReference>
<evidence type="ECO:0000313" key="17">
    <source>
        <dbReference type="Proteomes" id="UP000051845"/>
    </source>
</evidence>
<dbReference type="InterPro" id="IPR006204">
    <property type="entry name" value="GHMP_kinase_N_dom"/>
</dbReference>
<keyword evidence="7 11" id="KW-0067">ATP-binding</keyword>
<sequence>MIMDYQSLKKEFNDAFGYEADKVYFAPGRINLIGEHTDYNGGNVFPCAISMGTYGVYKTREDNKIRVQSANIPDAGVIEFTTDELDFKKDLSWDKFVRGVLYELKANKNLTAPHGFDLFVHGDLPDASGLSSSASIELLLGNIFNTEFGWGLEQLDLVKNGQAVENDYLGLNTGIMDQFAIGMGKKDQAVLLDTNTLKYEYVPAELGDNVVVIMNTNKRRELVDSKYNERRNQCEEAVARMQKGGVDIKTLGELTQDQFDEDSYLVDDDTLIKRARHAVIENQRTLRAKQALTDGDLVKFGKLVNASGVSLRYDYEVTGKELDCLVQTALQQDGVLGARMTGAGFGGCAIAIVNKDKVDAFSKAVGDVYKKEIGYDASFYVANIADGPKEIKA</sequence>
<evidence type="ECO:0000256" key="5">
    <source>
        <dbReference type="ARBA" id="ARBA00022741"/>
    </source>
</evidence>
<comment type="pathway">
    <text evidence="11">Carbohydrate metabolism; galactose metabolism.</text>
</comment>
<dbReference type="UniPathway" id="UPA00214"/>